<accession>A0A0F9I8H5</accession>
<reference evidence="1" key="1">
    <citation type="journal article" date="2015" name="Nature">
        <title>Complex archaea that bridge the gap between prokaryotes and eukaryotes.</title>
        <authorList>
            <person name="Spang A."/>
            <person name="Saw J.H."/>
            <person name="Jorgensen S.L."/>
            <person name="Zaremba-Niedzwiedzka K."/>
            <person name="Martijn J."/>
            <person name="Lind A.E."/>
            <person name="van Eijk R."/>
            <person name="Schleper C."/>
            <person name="Guy L."/>
            <person name="Ettema T.J."/>
        </authorList>
    </citation>
    <scope>NUCLEOTIDE SEQUENCE</scope>
</reference>
<comment type="caution">
    <text evidence="1">The sequence shown here is derived from an EMBL/GenBank/DDBJ whole genome shotgun (WGS) entry which is preliminary data.</text>
</comment>
<dbReference type="AlphaFoldDB" id="A0A0F9I8H5"/>
<gene>
    <name evidence="1" type="ORF">LCGC14_1690760</name>
</gene>
<dbReference type="EMBL" id="LAZR01014786">
    <property type="protein sequence ID" value="KKM15954.1"/>
    <property type="molecule type" value="Genomic_DNA"/>
</dbReference>
<organism evidence="1">
    <name type="scientific">marine sediment metagenome</name>
    <dbReference type="NCBI Taxonomy" id="412755"/>
    <lineage>
        <taxon>unclassified sequences</taxon>
        <taxon>metagenomes</taxon>
        <taxon>ecological metagenomes</taxon>
    </lineage>
</organism>
<name>A0A0F9I8H5_9ZZZZ</name>
<protein>
    <submittedName>
        <fullName evidence="1">Uncharacterized protein</fullName>
    </submittedName>
</protein>
<evidence type="ECO:0000313" key="1">
    <source>
        <dbReference type="EMBL" id="KKM15954.1"/>
    </source>
</evidence>
<sequence>MTQEVFKPSLATPVGQSPLQEFTAILESWEAETRESPSDTPGDAPRKYQVITFNFKDLDVIRSTEPYVFPIAVLSIGYAPPAASRGNTRWEALAGSIRKLTPDPDLDVLVGKRQTWEMLPGTLRQPVLEEDGTPKLDGRLRPLWADADVDCWHITEVEGLGTTAESDEAFMDFLIQAADGKTQSAWYETLLQDRRVTSRNDIVTAITDRKLLDTLTAAGKLTEDAEGVLHKV</sequence>
<proteinExistence type="predicted"/>